<dbReference type="Gene3D" id="1.20.120.1630">
    <property type="match status" value="1"/>
</dbReference>
<feature type="transmembrane region" description="Helical" evidence="7">
    <location>
        <begin position="341"/>
        <end position="360"/>
    </location>
</feature>
<gene>
    <name evidence="8" type="ORF">ACFSCY_23565</name>
</gene>
<feature type="transmembrane region" description="Helical" evidence="7">
    <location>
        <begin position="221"/>
        <end position="242"/>
    </location>
</feature>
<evidence type="ECO:0000256" key="3">
    <source>
        <dbReference type="ARBA" id="ARBA00022692"/>
    </source>
</evidence>
<evidence type="ECO:0000313" key="9">
    <source>
        <dbReference type="Proteomes" id="UP001597145"/>
    </source>
</evidence>
<evidence type="ECO:0000256" key="4">
    <source>
        <dbReference type="ARBA" id="ARBA00022989"/>
    </source>
</evidence>
<comment type="similarity">
    <text evidence="2">Belongs to the GDT1 family.</text>
</comment>
<feature type="region of interest" description="Disordered" evidence="6">
    <location>
        <begin position="455"/>
        <end position="475"/>
    </location>
</feature>
<dbReference type="Pfam" id="PF01169">
    <property type="entry name" value="GDT1"/>
    <property type="match status" value="2"/>
</dbReference>
<name>A0ABW4FR22_9PSEU</name>
<proteinExistence type="inferred from homology"/>
<keyword evidence="4 7" id="KW-1133">Transmembrane helix</keyword>
<keyword evidence="5 7" id="KW-0472">Membrane</keyword>
<feature type="transmembrane region" description="Helical" evidence="7">
    <location>
        <begin position="189"/>
        <end position="209"/>
    </location>
</feature>
<feature type="transmembrane region" description="Helical" evidence="7">
    <location>
        <begin position="89"/>
        <end position="113"/>
    </location>
</feature>
<dbReference type="EMBL" id="JBHUCP010000018">
    <property type="protein sequence ID" value="MFD1532409.1"/>
    <property type="molecule type" value="Genomic_DNA"/>
</dbReference>
<keyword evidence="3 7" id="KW-0812">Transmembrane</keyword>
<feature type="transmembrane region" description="Helical" evidence="7">
    <location>
        <begin position="395"/>
        <end position="421"/>
    </location>
</feature>
<comment type="caution">
    <text evidence="8">The sequence shown here is derived from an EMBL/GenBank/DDBJ whole genome shotgun (WGS) entry which is preliminary data.</text>
</comment>
<evidence type="ECO:0000256" key="2">
    <source>
        <dbReference type="ARBA" id="ARBA00009190"/>
    </source>
</evidence>
<dbReference type="Proteomes" id="UP001597145">
    <property type="component" value="Unassembled WGS sequence"/>
</dbReference>
<comment type="subcellular location">
    <subcellularLocation>
        <location evidence="1">Membrane</location>
        <topology evidence="1">Multi-pass membrane protein</topology>
    </subcellularLocation>
</comment>
<organism evidence="8 9">
    <name type="scientific">Pseudonocardia aurantiaca</name>
    <dbReference type="NCBI Taxonomy" id="75290"/>
    <lineage>
        <taxon>Bacteria</taxon>
        <taxon>Bacillati</taxon>
        <taxon>Actinomycetota</taxon>
        <taxon>Actinomycetes</taxon>
        <taxon>Pseudonocardiales</taxon>
        <taxon>Pseudonocardiaceae</taxon>
        <taxon>Pseudonocardia</taxon>
    </lineage>
</organism>
<keyword evidence="9" id="KW-1185">Reference proteome</keyword>
<dbReference type="PANTHER" id="PTHR12608">
    <property type="entry name" value="TRANSMEMBRANE PROTEIN HTP-1 RELATED"/>
    <property type="match status" value="1"/>
</dbReference>
<dbReference type="PANTHER" id="PTHR12608:SF1">
    <property type="entry name" value="TRANSMEMBRANE PROTEIN 165"/>
    <property type="match status" value="1"/>
</dbReference>
<dbReference type="RefSeq" id="WP_343986573.1">
    <property type="nucleotide sequence ID" value="NZ_BAAAJG010000027.1"/>
</dbReference>
<feature type="transmembrane region" description="Helical" evidence="7">
    <location>
        <begin position="151"/>
        <end position="169"/>
    </location>
</feature>
<feature type="transmembrane region" description="Helical" evidence="7">
    <location>
        <begin position="119"/>
        <end position="139"/>
    </location>
</feature>
<evidence type="ECO:0000313" key="8">
    <source>
        <dbReference type="EMBL" id="MFD1532409.1"/>
    </source>
</evidence>
<evidence type="ECO:0000256" key="1">
    <source>
        <dbReference type="ARBA" id="ARBA00004141"/>
    </source>
</evidence>
<dbReference type="InterPro" id="IPR001727">
    <property type="entry name" value="GDT1-like"/>
</dbReference>
<feature type="transmembrane region" description="Helical" evidence="7">
    <location>
        <begin position="262"/>
        <end position="280"/>
    </location>
</feature>
<protein>
    <submittedName>
        <fullName evidence="8">TMEM165/GDT1 family protein</fullName>
    </submittedName>
</protein>
<sequence>MSRSTYWLPLGAGPGRTACAIRRARPSIRYVDRFGAGCAPNRLEIEGLSLVMDGFLVAFAVSFGVVFVAELGDKSQLMALTFATRYRTLPVLVGITLATAVVHLVSVAVGYGLGSALPTGWIALVAAVAFVGFGAWTLRGDKLTAEERTKAERSTGSAVVAASVAFFLAELGDKTMLATITLATQYGWFGVWVGSTLGMVAADALAILVGRQLGRRLPERAVQIGAAVLFFVFGGWLIVDAVEQLSGQPAWTLVTAGLDHHTAGWIALAIGGVATVLGAIGRRRMLRASPGRRAFGRAAQVPGSAGWWARGMFVLSTVLGLGAPLLVAADVIQPISLFENPGVVVVGAGLALLGMAVVLASQAQVAAARDGDPHPVLATRGLHARIRNPGLTGMVVATAGTLLMVPTLVAVLGAVLLVVAVQIQARAVREPILARLHGTDYLDYAARTGRFLPRVRLTPDSPPPGMADRSRQRIG</sequence>
<reference evidence="9" key="1">
    <citation type="journal article" date="2019" name="Int. J. Syst. Evol. Microbiol.">
        <title>The Global Catalogue of Microorganisms (GCM) 10K type strain sequencing project: providing services to taxonomists for standard genome sequencing and annotation.</title>
        <authorList>
            <consortium name="The Broad Institute Genomics Platform"/>
            <consortium name="The Broad Institute Genome Sequencing Center for Infectious Disease"/>
            <person name="Wu L."/>
            <person name="Ma J."/>
        </authorList>
    </citation>
    <scope>NUCLEOTIDE SEQUENCE [LARGE SCALE GENOMIC DNA]</scope>
    <source>
        <strain evidence="9">JCM 12165</strain>
    </source>
</reference>
<evidence type="ECO:0000256" key="6">
    <source>
        <dbReference type="SAM" id="MobiDB-lite"/>
    </source>
</evidence>
<accession>A0ABW4FR22</accession>
<feature type="transmembrane region" description="Helical" evidence="7">
    <location>
        <begin position="50"/>
        <end position="69"/>
    </location>
</feature>
<evidence type="ECO:0000256" key="7">
    <source>
        <dbReference type="SAM" id="Phobius"/>
    </source>
</evidence>
<evidence type="ECO:0000256" key="5">
    <source>
        <dbReference type="ARBA" id="ARBA00023136"/>
    </source>
</evidence>
<feature type="transmembrane region" description="Helical" evidence="7">
    <location>
        <begin position="307"/>
        <end position="329"/>
    </location>
</feature>